<sequence length="425" mass="49220">MNNTGVLFHIKDFLGGLKISKHHKDIKTHYDLKTEAHLSALSKLLRHASTNVPYYQHMDSTSLDHFPVINKLTIKSNFKAFTATNFEVKDLLKMTTSGSTGTPFSVYQDKNKKARNYADTLYFGKLGGYNLGNRLLYFRIWIKEKMQAPWLYQLQHISTIDVQNLKDLEIKKLIEDCKKYAQQTHTVLGYVSALENIVRYCKKNKIDNFPCHFSGVITMSEGLSRETRLKLKELFKCPVVSRYSNIENGIIAQQEKDSDYFLVNTASYKIEIFHPERDELLEDGLLGRIVLTDLYNYAMPFIRYDTGDMGVKEITNGITYLKTVEGRKLDLLFDTSGDLITSYLIGRNMWNYLEIEQYQLIQVDEKSYEFKINCPTGFKREAQLVDEFKSYLGQDADFKVIYVEGIPLLSSGKHRKTVNLYRHSI</sequence>
<protein>
    <submittedName>
        <fullName evidence="1">Phenylacetate--CoA ligase family protein</fullName>
    </submittedName>
</protein>
<keyword evidence="1" id="KW-0436">Ligase</keyword>
<dbReference type="OrthoDB" id="580775at2"/>
<dbReference type="Proteomes" id="UP000321734">
    <property type="component" value="Unassembled WGS sequence"/>
</dbReference>
<dbReference type="RefSeq" id="WP_146893368.1">
    <property type="nucleotide sequence ID" value="NZ_VORX01000005.1"/>
</dbReference>
<proteinExistence type="predicted"/>
<dbReference type="AlphaFoldDB" id="A0A5C7AL44"/>
<keyword evidence="2" id="KW-1185">Reference proteome</keyword>
<name>A0A5C7AL44_9FLAO</name>
<dbReference type="InterPro" id="IPR053158">
    <property type="entry name" value="CapK_Type1_Caps_Biosynth"/>
</dbReference>
<dbReference type="PANTHER" id="PTHR36932">
    <property type="entry name" value="CAPSULAR POLYSACCHARIDE BIOSYNTHESIS PROTEIN"/>
    <property type="match status" value="1"/>
</dbReference>
<dbReference type="PANTHER" id="PTHR36932:SF1">
    <property type="entry name" value="CAPSULAR POLYSACCHARIDE BIOSYNTHESIS PROTEIN"/>
    <property type="match status" value="1"/>
</dbReference>
<dbReference type="InterPro" id="IPR042099">
    <property type="entry name" value="ANL_N_sf"/>
</dbReference>
<organism evidence="1 2">
    <name type="scientific">Gelidibacter salicanalis</name>
    <dbReference type="NCBI Taxonomy" id="291193"/>
    <lineage>
        <taxon>Bacteria</taxon>
        <taxon>Pseudomonadati</taxon>
        <taxon>Bacteroidota</taxon>
        <taxon>Flavobacteriia</taxon>
        <taxon>Flavobacteriales</taxon>
        <taxon>Flavobacteriaceae</taxon>
        <taxon>Gelidibacter</taxon>
    </lineage>
</organism>
<comment type="caution">
    <text evidence="1">The sequence shown here is derived from an EMBL/GenBank/DDBJ whole genome shotgun (WGS) entry which is preliminary data.</text>
</comment>
<accession>A0A5C7AL44</accession>
<dbReference type="EMBL" id="VORX01000005">
    <property type="protein sequence ID" value="TXE07295.1"/>
    <property type="molecule type" value="Genomic_DNA"/>
</dbReference>
<evidence type="ECO:0000313" key="2">
    <source>
        <dbReference type="Proteomes" id="UP000321734"/>
    </source>
</evidence>
<dbReference type="Gene3D" id="3.40.50.12780">
    <property type="entry name" value="N-terminal domain of ligase-like"/>
    <property type="match status" value="1"/>
</dbReference>
<dbReference type="SUPFAM" id="SSF56801">
    <property type="entry name" value="Acetyl-CoA synthetase-like"/>
    <property type="match status" value="1"/>
</dbReference>
<reference evidence="1 2" key="1">
    <citation type="submission" date="2019-08" db="EMBL/GenBank/DDBJ databases">
        <title>Genome sequence of Gelidibacter salicanalis IC162T.</title>
        <authorList>
            <person name="Bowman J.P."/>
        </authorList>
    </citation>
    <scope>NUCLEOTIDE SEQUENCE [LARGE SCALE GENOMIC DNA]</scope>
    <source>
        <strain evidence="1 2">IC162</strain>
    </source>
</reference>
<dbReference type="GO" id="GO:0016874">
    <property type="term" value="F:ligase activity"/>
    <property type="evidence" value="ECO:0007669"/>
    <property type="project" value="UniProtKB-KW"/>
</dbReference>
<evidence type="ECO:0000313" key="1">
    <source>
        <dbReference type="EMBL" id="TXE07295.1"/>
    </source>
</evidence>
<gene>
    <name evidence="1" type="ORF">ES711_11020</name>
</gene>